<dbReference type="EC" id="2.3.2.27" evidence="4"/>
<feature type="domain" description="DUF2921" evidence="11">
    <location>
        <begin position="2"/>
        <end position="145"/>
    </location>
</feature>
<evidence type="ECO:0000256" key="8">
    <source>
        <dbReference type="ARBA" id="ARBA00022989"/>
    </source>
</evidence>
<keyword evidence="9" id="KW-0472">Membrane</keyword>
<dbReference type="GO" id="GO:0061630">
    <property type="term" value="F:ubiquitin protein ligase activity"/>
    <property type="evidence" value="ECO:0007669"/>
    <property type="project" value="UniProtKB-EC"/>
</dbReference>
<dbReference type="PANTHER" id="PTHR33389:SF20">
    <property type="match status" value="1"/>
</dbReference>
<keyword evidence="8" id="KW-1133">Transmembrane helix</keyword>
<evidence type="ECO:0000256" key="5">
    <source>
        <dbReference type="ARBA" id="ARBA00022679"/>
    </source>
</evidence>
<dbReference type="Pfam" id="PF11145">
    <property type="entry name" value="DUF2921"/>
    <property type="match status" value="1"/>
</dbReference>
<dbReference type="EMBL" id="JAVXUP010000317">
    <property type="protein sequence ID" value="KAK3031149.1"/>
    <property type="molecule type" value="Genomic_DNA"/>
</dbReference>
<evidence type="ECO:0000256" key="7">
    <source>
        <dbReference type="ARBA" id="ARBA00022786"/>
    </source>
</evidence>
<comment type="catalytic activity">
    <reaction evidence="1">
        <text>S-ubiquitinyl-[E2 ubiquitin-conjugating enzyme]-L-cysteine + [acceptor protein]-L-lysine = [E2 ubiquitin-conjugating enzyme]-L-cysteine + N(6)-ubiquitinyl-[acceptor protein]-L-lysine.</text>
        <dbReference type="EC" id="2.3.2.27"/>
    </reaction>
</comment>
<comment type="pathway">
    <text evidence="3">Protein modification; protein ubiquitination.</text>
</comment>
<dbReference type="Proteomes" id="UP001188597">
    <property type="component" value="Unassembled WGS sequence"/>
</dbReference>
<comment type="subcellular location">
    <subcellularLocation>
        <location evidence="2">Endomembrane system</location>
        <topology evidence="2">Multi-pass membrane protein</topology>
    </subcellularLocation>
</comment>
<reference evidence="12" key="1">
    <citation type="submission" date="2022-12" db="EMBL/GenBank/DDBJ databases">
        <title>Draft genome assemblies for two species of Escallonia (Escalloniales).</title>
        <authorList>
            <person name="Chanderbali A."/>
            <person name="Dervinis C."/>
            <person name="Anghel I."/>
            <person name="Soltis D."/>
            <person name="Soltis P."/>
            <person name="Zapata F."/>
        </authorList>
    </citation>
    <scope>NUCLEOTIDE SEQUENCE</scope>
    <source>
        <strain evidence="12">UCBG64.0493</strain>
        <tissue evidence="12">Leaf</tissue>
    </source>
</reference>
<evidence type="ECO:0000313" key="12">
    <source>
        <dbReference type="EMBL" id="KAK3031149.1"/>
    </source>
</evidence>
<gene>
    <name evidence="12" type="ORF">RJ639_035147</name>
</gene>
<name>A0AA88WQI0_9ASTE</name>
<protein>
    <recommendedName>
        <fullName evidence="4">RING-type E3 ubiquitin transferase</fullName>
        <ecNumber evidence="4">2.3.2.27</ecNumber>
    </recommendedName>
</protein>
<evidence type="ECO:0000313" key="13">
    <source>
        <dbReference type="Proteomes" id="UP001188597"/>
    </source>
</evidence>
<evidence type="ECO:0000256" key="2">
    <source>
        <dbReference type="ARBA" id="ARBA00004127"/>
    </source>
</evidence>
<keyword evidence="13" id="KW-1185">Reference proteome</keyword>
<dbReference type="PANTHER" id="PTHR33389">
    <property type="entry name" value="FAMILY PROTEIN, PUTATIVE (DUF2921)-RELATED"/>
    <property type="match status" value="1"/>
</dbReference>
<evidence type="ECO:0000256" key="4">
    <source>
        <dbReference type="ARBA" id="ARBA00012483"/>
    </source>
</evidence>
<dbReference type="AlphaFoldDB" id="A0AA88WQI0"/>
<sequence length="370" mass="41933">MSKTCDTTPLEDEMVEDGVNMFESSEICHVLKRFTKEVYSIAPNLKLSGNGSGRDDHSNRLGHFLLGRDIKAIERSYKNFRLVMQNIRCEQENLENKSSDARVSAVLRLYPATMDGYVAALRSGVYEMTLSVEGTWNTSKGQLCMDLYIGAFIGPDLVGYGHMPETFVQINVLALGPLLGRYDHLVYRDGSLVGAPTGHFKIFQASLEVSETTDCTRVSKSRRVPNDVRVLFVTLAVQSCWLMFTRLLQFGEMLNLGKDPIMLHGYVQQIWTLKLAIYFGMVQDFVPLPQIIANRFWKTRVINPVRKAYINGFLLITLLLIFYDNVRSCRLPCVGYKMRLKLASISKLVNFWYCVCDHAANVTYGTLLEA</sequence>
<keyword evidence="5" id="KW-0808">Transferase</keyword>
<evidence type="ECO:0000256" key="3">
    <source>
        <dbReference type="ARBA" id="ARBA00004906"/>
    </source>
</evidence>
<comment type="caution">
    <text evidence="12">The sequence shown here is derived from an EMBL/GenBank/DDBJ whole genome shotgun (WGS) entry which is preliminary data.</text>
</comment>
<evidence type="ECO:0000256" key="6">
    <source>
        <dbReference type="ARBA" id="ARBA00022692"/>
    </source>
</evidence>
<accession>A0AA88WQI0</accession>
<dbReference type="InterPro" id="IPR057425">
    <property type="entry name" value="DUF2921_N"/>
</dbReference>
<evidence type="ECO:0000256" key="1">
    <source>
        <dbReference type="ARBA" id="ARBA00000900"/>
    </source>
</evidence>
<dbReference type="GO" id="GO:0012505">
    <property type="term" value="C:endomembrane system"/>
    <property type="evidence" value="ECO:0007669"/>
    <property type="project" value="UniProtKB-SubCell"/>
</dbReference>
<organism evidence="12 13">
    <name type="scientific">Escallonia herrerae</name>
    <dbReference type="NCBI Taxonomy" id="1293975"/>
    <lineage>
        <taxon>Eukaryota</taxon>
        <taxon>Viridiplantae</taxon>
        <taxon>Streptophyta</taxon>
        <taxon>Embryophyta</taxon>
        <taxon>Tracheophyta</taxon>
        <taxon>Spermatophyta</taxon>
        <taxon>Magnoliopsida</taxon>
        <taxon>eudicotyledons</taxon>
        <taxon>Gunneridae</taxon>
        <taxon>Pentapetalae</taxon>
        <taxon>asterids</taxon>
        <taxon>campanulids</taxon>
        <taxon>Escalloniales</taxon>
        <taxon>Escalloniaceae</taxon>
        <taxon>Escallonia</taxon>
    </lineage>
</organism>
<dbReference type="Pfam" id="PF25333">
    <property type="entry name" value="DUF2921_N"/>
    <property type="match status" value="1"/>
</dbReference>
<evidence type="ECO:0000256" key="9">
    <source>
        <dbReference type="ARBA" id="ARBA00023136"/>
    </source>
</evidence>
<proteinExistence type="predicted"/>
<dbReference type="InterPro" id="IPR021319">
    <property type="entry name" value="DUF2921"/>
</dbReference>
<keyword evidence="7" id="KW-0833">Ubl conjugation pathway</keyword>
<keyword evidence="6" id="KW-0812">Transmembrane</keyword>
<feature type="domain" description="SWEET-like" evidence="10">
    <location>
        <begin position="223"/>
        <end position="329"/>
    </location>
</feature>
<evidence type="ECO:0000259" key="11">
    <source>
        <dbReference type="Pfam" id="PF25333"/>
    </source>
</evidence>
<evidence type="ECO:0000259" key="10">
    <source>
        <dbReference type="Pfam" id="PF11145"/>
    </source>
</evidence>